<evidence type="ECO:0000256" key="1">
    <source>
        <dbReference type="SAM" id="Phobius"/>
    </source>
</evidence>
<protein>
    <submittedName>
        <fullName evidence="2">DUF983 domain-containing protein</fullName>
    </submittedName>
</protein>
<reference evidence="3" key="1">
    <citation type="journal article" date="2019" name="Int. J. Syst. Evol. Microbiol.">
        <title>The Global Catalogue of Microorganisms (GCM) 10K type strain sequencing project: providing services to taxonomists for standard genome sequencing and annotation.</title>
        <authorList>
            <consortium name="The Broad Institute Genomics Platform"/>
            <consortium name="The Broad Institute Genome Sequencing Center for Infectious Disease"/>
            <person name="Wu L."/>
            <person name="Ma J."/>
        </authorList>
    </citation>
    <scope>NUCLEOTIDE SEQUENCE [LARGE SCALE GENOMIC DNA]</scope>
    <source>
        <strain evidence="3">CGMCC 1.16444</strain>
    </source>
</reference>
<feature type="transmembrane region" description="Helical" evidence="1">
    <location>
        <begin position="62"/>
        <end position="79"/>
    </location>
</feature>
<name>A0ABV9Z262_9HYPH</name>
<keyword evidence="1" id="KW-0812">Transmembrane</keyword>
<dbReference type="Proteomes" id="UP001595796">
    <property type="component" value="Unassembled WGS sequence"/>
</dbReference>
<proteinExistence type="predicted"/>
<keyword evidence="3" id="KW-1185">Reference proteome</keyword>
<dbReference type="Pfam" id="PF06170">
    <property type="entry name" value="DUF983"/>
    <property type="match status" value="1"/>
</dbReference>
<sequence length="145" mass="16139">MSTPVATVPERDITTAALRGLRLRCPKCGEGRMFRAFLTVNNYCPVCHEALYHHRADDAPPYVVITIVGHIIVGGMLFVEKAYHPELWVHVVLWIPLTIVMSLAMLPNIKGTLIGIQWALRMHGFDPNSPEALESPRDAEAARGE</sequence>
<feature type="transmembrane region" description="Helical" evidence="1">
    <location>
        <begin position="91"/>
        <end position="109"/>
    </location>
</feature>
<gene>
    <name evidence="2" type="ORF">ACFPFW_09450</name>
</gene>
<accession>A0ABV9Z262</accession>
<dbReference type="InterPro" id="IPR009325">
    <property type="entry name" value="DUF983"/>
</dbReference>
<keyword evidence="1" id="KW-1133">Transmembrane helix</keyword>
<dbReference type="RefSeq" id="WP_114955847.1">
    <property type="nucleotide sequence ID" value="NZ_JBHSJF010000006.1"/>
</dbReference>
<comment type="caution">
    <text evidence="2">The sequence shown here is derived from an EMBL/GenBank/DDBJ whole genome shotgun (WGS) entry which is preliminary data.</text>
</comment>
<evidence type="ECO:0000313" key="2">
    <source>
        <dbReference type="EMBL" id="MFC5068237.1"/>
    </source>
</evidence>
<keyword evidence="1" id="KW-0472">Membrane</keyword>
<organism evidence="2 3">
    <name type="scientific">Flaviflagellibacter deserti</name>
    <dbReference type="NCBI Taxonomy" id="2267266"/>
    <lineage>
        <taxon>Bacteria</taxon>
        <taxon>Pseudomonadati</taxon>
        <taxon>Pseudomonadota</taxon>
        <taxon>Alphaproteobacteria</taxon>
        <taxon>Hyphomicrobiales</taxon>
        <taxon>Flaviflagellibacter</taxon>
    </lineage>
</organism>
<dbReference type="EMBL" id="JBHSJF010000006">
    <property type="protein sequence ID" value="MFC5068237.1"/>
    <property type="molecule type" value="Genomic_DNA"/>
</dbReference>
<evidence type="ECO:0000313" key="3">
    <source>
        <dbReference type="Proteomes" id="UP001595796"/>
    </source>
</evidence>